<dbReference type="OrthoDB" id="5729110at2"/>
<dbReference type="InterPro" id="IPR038352">
    <property type="entry name" value="Imelysin_sf"/>
</dbReference>
<reference evidence="5" key="1">
    <citation type="submission" date="2020-04" db="EMBL/GenBank/DDBJ databases">
        <title>Nitratireductor sp. nov. isolated from mangrove soil.</title>
        <authorList>
            <person name="Ye Y."/>
        </authorList>
    </citation>
    <scope>NUCLEOTIDE SEQUENCE</scope>
    <source>
        <strain evidence="5">SY7</strain>
    </source>
</reference>
<evidence type="ECO:0000256" key="3">
    <source>
        <dbReference type="SAM" id="SignalP"/>
    </source>
</evidence>
<sequence length="164" mass="17976">MMRLAVVVLAALVPSAFTLPAPARAADKGATSEMELGAIEDAIRPAYRDFAAASARLQDDMASLCNAPGSETLAEARSAFRNAAVAWSVAEMVRFGPVREDNRLERILFWPDRRSIGLKQVQALLATKDETATKHAQLCRFSRLQREGKHDRDLLATRQPDGGR</sequence>
<comment type="subcellular location">
    <subcellularLocation>
        <location evidence="1">Cell envelope</location>
    </subcellularLocation>
</comment>
<feature type="chain" id="PRO_5022816826" description="Imelysin-like domain-containing protein" evidence="3">
    <location>
        <begin position="26"/>
        <end position="164"/>
    </location>
</feature>
<evidence type="ECO:0000256" key="1">
    <source>
        <dbReference type="ARBA" id="ARBA00004196"/>
    </source>
</evidence>
<keyword evidence="6" id="KW-1185">Reference proteome</keyword>
<proteinExistence type="predicted"/>
<feature type="domain" description="Imelysin-like" evidence="4">
    <location>
        <begin position="43"/>
        <end position="131"/>
    </location>
</feature>
<dbReference type="Proteomes" id="UP000321389">
    <property type="component" value="Chromosome"/>
</dbReference>
<keyword evidence="2 3" id="KW-0732">Signal</keyword>
<accession>A0A5B8L2M1</accession>
<dbReference type="AlphaFoldDB" id="A0A5B8L2M1"/>
<evidence type="ECO:0000313" key="5">
    <source>
        <dbReference type="EMBL" id="QDZ02227.1"/>
    </source>
</evidence>
<evidence type="ECO:0000313" key="6">
    <source>
        <dbReference type="Proteomes" id="UP000321389"/>
    </source>
</evidence>
<dbReference type="EMBL" id="CP042301">
    <property type="protein sequence ID" value="QDZ02227.1"/>
    <property type="molecule type" value="Genomic_DNA"/>
</dbReference>
<protein>
    <recommendedName>
        <fullName evidence="4">Imelysin-like domain-containing protein</fullName>
    </recommendedName>
</protein>
<gene>
    <name evidence="5" type="ORF">FQ775_18580</name>
</gene>
<feature type="signal peptide" evidence="3">
    <location>
        <begin position="1"/>
        <end position="25"/>
    </location>
</feature>
<dbReference type="Gene3D" id="1.20.1420.20">
    <property type="entry name" value="M75 peptidase, HXXE motif"/>
    <property type="match status" value="1"/>
</dbReference>
<organism evidence="5 6">
    <name type="scientific">Nitratireductor mangrovi</name>
    <dbReference type="NCBI Taxonomy" id="2599600"/>
    <lineage>
        <taxon>Bacteria</taxon>
        <taxon>Pseudomonadati</taxon>
        <taxon>Pseudomonadota</taxon>
        <taxon>Alphaproteobacteria</taxon>
        <taxon>Hyphomicrobiales</taxon>
        <taxon>Phyllobacteriaceae</taxon>
        <taxon>Nitratireductor</taxon>
    </lineage>
</organism>
<dbReference type="KEGG" id="niy:FQ775_18580"/>
<evidence type="ECO:0000259" key="4">
    <source>
        <dbReference type="Pfam" id="PF09375"/>
    </source>
</evidence>
<dbReference type="GO" id="GO:0030313">
    <property type="term" value="C:cell envelope"/>
    <property type="evidence" value="ECO:0007669"/>
    <property type="project" value="UniProtKB-SubCell"/>
</dbReference>
<name>A0A5B8L2M1_9HYPH</name>
<dbReference type="Pfam" id="PF09375">
    <property type="entry name" value="Peptidase_M75"/>
    <property type="match status" value="1"/>
</dbReference>
<evidence type="ECO:0000256" key="2">
    <source>
        <dbReference type="ARBA" id="ARBA00022729"/>
    </source>
</evidence>
<dbReference type="InterPro" id="IPR018976">
    <property type="entry name" value="Imelysin-like"/>
</dbReference>